<evidence type="ECO:0000313" key="2">
    <source>
        <dbReference type="Proteomes" id="UP000293520"/>
    </source>
</evidence>
<dbReference type="RefSeq" id="WP_130990029.1">
    <property type="nucleotide sequence ID" value="NZ_SISK01000002.1"/>
</dbReference>
<dbReference type="InterPro" id="IPR022254">
    <property type="entry name" value="DUF3775"/>
</dbReference>
<dbReference type="OrthoDB" id="5641374at2"/>
<keyword evidence="2" id="KW-1185">Reference proteome</keyword>
<dbReference type="AlphaFoldDB" id="A0A4Q9G903"/>
<comment type="caution">
    <text evidence="1">The sequence shown here is derived from an EMBL/GenBank/DDBJ whole genome shotgun (WGS) entry which is preliminary data.</text>
</comment>
<reference evidence="1 2" key="1">
    <citation type="submission" date="2019-02" db="EMBL/GenBank/DDBJ databases">
        <title>Paracoccus subflavus sp. nov., isolated from marine sediment of the Pacific Ocean.</title>
        <authorList>
            <person name="Zhang G."/>
        </authorList>
    </citation>
    <scope>NUCLEOTIDE SEQUENCE [LARGE SCALE GENOMIC DNA]</scope>
    <source>
        <strain evidence="1 2">GY0581</strain>
    </source>
</reference>
<dbReference type="EMBL" id="SISK01000002">
    <property type="protein sequence ID" value="TBN42602.1"/>
    <property type="molecule type" value="Genomic_DNA"/>
</dbReference>
<accession>A0A4Q9G903</accession>
<dbReference type="Pfam" id="PF12616">
    <property type="entry name" value="DUF3775"/>
    <property type="match status" value="1"/>
</dbReference>
<dbReference type="Proteomes" id="UP000293520">
    <property type="component" value="Unassembled WGS sequence"/>
</dbReference>
<evidence type="ECO:0000313" key="1">
    <source>
        <dbReference type="EMBL" id="TBN42602.1"/>
    </source>
</evidence>
<name>A0A4Q9G903_9RHOB</name>
<proteinExistence type="predicted"/>
<organism evidence="1 2">
    <name type="scientific">Paracoccus subflavus</name>
    <dbReference type="NCBI Taxonomy" id="2528244"/>
    <lineage>
        <taxon>Bacteria</taxon>
        <taxon>Pseudomonadati</taxon>
        <taxon>Pseudomonadota</taxon>
        <taxon>Alphaproteobacteria</taxon>
        <taxon>Rhodobacterales</taxon>
        <taxon>Paracoccaceae</taxon>
        <taxon>Paracoccus</taxon>
    </lineage>
</organism>
<sequence>MLQISPAKIAHIIIRAREYDSGVNPWAHSGSRPQHGIQSELSEFIGVNPWAHSGSRPQHGIQSELSEFIATLNEDEQASLVAVMWIGRESFEPEELEQAIETARIERTTPTESYLMGEPRLADLLEAGLEALGISPEDAEDDVTRPV</sequence>
<gene>
    <name evidence="1" type="ORF">EYE42_04035</name>
</gene>
<protein>
    <submittedName>
        <fullName evidence="1">DUF3775 domain-containing protein</fullName>
    </submittedName>
</protein>